<name>A0A9Q8CLM9_9STAP</name>
<proteinExistence type="predicted"/>
<feature type="domain" description="Peptidase C51" evidence="2">
    <location>
        <begin position="24"/>
        <end position="147"/>
    </location>
</feature>
<dbReference type="OrthoDB" id="2389353at2"/>
<comment type="caution">
    <text evidence="3">The sequence shown here is derived from an EMBL/GenBank/DDBJ whole genome shotgun (WGS) entry which is preliminary data.</text>
</comment>
<feature type="chain" id="PRO_5040111050" evidence="1">
    <location>
        <begin position="21"/>
        <end position="161"/>
    </location>
</feature>
<dbReference type="RefSeq" id="WP_133417730.1">
    <property type="nucleotide sequence ID" value="NZ_SCWD01000002.1"/>
</dbReference>
<evidence type="ECO:0000256" key="1">
    <source>
        <dbReference type="SAM" id="SignalP"/>
    </source>
</evidence>
<feature type="signal peptide" evidence="1">
    <location>
        <begin position="1"/>
        <end position="20"/>
    </location>
</feature>
<dbReference type="Pfam" id="PF05257">
    <property type="entry name" value="CHAP"/>
    <property type="match status" value="1"/>
</dbReference>
<dbReference type="Gene3D" id="3.90.1720.10">
    <property type="entry name" value="endopeptidase domain like (from Nostoc punctiforme)"/>
    <property type="match status" value="1"/>
</dbReference>
<dbReference type="InterPro" id="IPR038765">
    <property type="entry name" value="Papain-like_cys_pep_sf"/>
</dbReference>
<dbReference type="Proteomes" id="UP000295280">
    <property type="component" value="Unassembled WGS sequence"/>
</dbReference>
<evidence type="ECO:0000313" key="3">
    <source>
        <dbReference type="EMBL" id="TDM02243.1"/>
    </source>
</evidence>
<sequence length="161" mass="18502">MKKILTVLFLAVSIGLYQYADEGVHLKNTIIIKMTPDPMAYNPYDKGQCTYYAFNKVKADGNMIGRSWHDAKHWADRAKEEGYQINQKPAAGSLLQSPRGKQGHVAYVEKVYRNGNIKITEMNYTQPYQITSRQLTTKDIKRYQFIHPKKNPKEADRGTSD</sequence>
<dbReference type="PROSITE" id="PS50911">
    <property type="entry name" value="CHAP"/>
    <property type="match status" value="1"/>
</dbReference>
<accession>A0A9Q8CLM9</accession>
<dbReference type="InterPro" id="IPR007921">
    <property type="entry name" value="CHAP_dom"/>
</dbReference>
<evidence type="ECO:0000313" key="4">
    <source>
        <dbReference type="Proteomes" id="UP000295280"/>
    </source>
</evidence>
<dbReference type="EMBL" id="SCWD01000002">
    <property type="protein sequence ID" value="TDM02243.1"/>
    <property type="molecule type" value="Genomic_DNA"/>
</dbReference>
<evidence type="ECO:0000259" key="2">
    <source>
        <dbReference type="PROSITE" id="PS50911"/>
    </source>
</evidence>
<dbReference type="AlphaFoldDB" id="A0A9Q8CLM9"/>
<dbReference type="SUPFAM" id="SSF54001">
    <property type="entry name" value="Cysteine proteinases"/>
    <property type="match status" value="1"/>
</dbReference>
<keyword evidence="1" id="KW-0732">Signal</keyword>
<organism evidence="3 4">
    <name type="scientific">Macrococcus carouselicus</name>
    <dbReference type="NCBI Taxonomy" id="69969"/>
    <lineage>
        <taxon>Bacteria</taxon>
        <taxon>Bacillati</taxon>
        <taxon>Bacillota</taxon>
        <taxon>Bacilli</taxon>
        <taxon>Bacillales</taxon>
        <taxon>Staphylococcaceae</taxon>
        <taxon>Macrococcus</taxon>
    </lineage>
</organism>
<reference evidence="3 4" key="1">
    <citation type="submission" date="2019-01" db="EMBL/GenBank/DDBJ databases">
        <title>Draft genome sequences of the type strains of six Macrococcus species.</title>
        <authorList>
            <person name="Mazhar S."/>
            <person name="Altermann E."/>
            <person name="Hill C."/>
            <person name="Mcauliffe O."/>
        </authorList>
    </citation>
    <scope>NUCLEOTIDE SEQUENCE [LARGE SCALE GENOMIC DNA]</scope>
    <source>
        <strain evidence="3 4">ATCC 51828</strain>
    </source>
</reference>
<protein>
    <submittedName>
        <fullName evidence="3">CHAP domain-containing protein</fullName>
    </submittedName>
</protein>
<keyword evidence="4" id="KW-1185">Reference proteome</keyword>
<gene>
    <name evidence="3" type="ORF">ERX40_06730</name>
</gene>